<keyword evidence="3" id="KW-1185">Reference proteome</keyword>
<gene>
    <name evidence="2" type="ORF">KIN20_008777</name>
</gene>
<evidence type="ECO:0000313" key="2">
    <source>
        <dbReference type="EMBL" id="KAJ1352447.1"/>
    </source>
</evidence>
<dbReference type="AlphaFoldDB" id="A0AAD5MPJ2"/>
<accession>A0AAD5MPJ2</accession>
<evidence type="ECO:0000256" key="1">
    <source>
        <dbReference type="SAM" id="MobiDB-lite"/>
    </source>
</evidence>
<name>A0AAD5MPJ2_PARTN</name>
<dbReference type="Proteomes" id="UP001196413">
    <property type="component" value="Unassembled WGS sequence"/>
</dbReference>
<evidence type="ECO:0000313" key="3">
    <source>
        <dbReference type="Proteomes" id="UP001196413"/>
    </source>
</evidence>
<reference evidence="2" key="1">
    <citation type="submission" date="2021-06" db="EMBL/GenBank/DDBJ databases">
        <title>Parelaphostrongylus tenuis whole genome reference sequence.</title>
        <authorList>
            <person name="Garwood T.J."/>
            <person name="Larsen P.A."/>
            <person name="Fountain-Jones N.M."/>
            <person name="Garbe J.R."/>
            <person name="Macchietto M.G."/>
            <person name="Kania S.A."/>
            <person name="Gerhold R.W."/>
            <person name="Richards J.E."/>
            <person name="Wolf T.M."/>
        </authorList>
    </citation>
    <scope>NUCLEOTIDE SEQUENCE</scope>
    <source>
        <strain evidence="2">MNPRO001-30</strain>
        <tissue evidence="2">Meninges</tissue>
    </source>
</reference>
<protein>
    <submittedName>
        <fullName evidence="2">Uncharacterized protein</fullName>
    </submittedName>
</protein>
<feature type="compositionally biased region" description="Basic and acidic residues" evidence="1">
    <location>
        <begin position="9"/>
        <end position="32"/>
    </location>
</feature>
<dbReference type="EMBL" id="JAHQIW010001414">
    <property type="protein sequence ID" value="KAJ1352447.1"/>
    <property type="molecule type" value="Genomic_DNA"/>
</dbReference>
<proteinExistence type="predicted"/>
<feature type="region of interest" description="Disordered" evidence="1">
    <location>
        <begin position="1"/>
        <end position="51"/>
    </location>
</feature>
<sequence>MANAASFSKFRETRSCEDVTADQDERARERGEITPAKHGNAGRAASPSLHL</sequence>
<comment type="caution">
    <text evidence="2">The sequence shown here is derived from an EMBL/GenBank/DDBJ whole genome shotgun (WGS) entry which is preliminary data.</text>
</comment>
<organism evidence="2 3">
    <name type="scientific">Parelaphostrongylus tenuis</name>
    <name type="common">Meningeal worm</name>
    <dbReference type="NCBI Taxonomy" id="148309"/>
    <lineage>
        <taxon>Eukaryota</taxon>
        <taxon>Metazoa</taxon>
        <taxon>Ecdysozoa</taxon>
        <taxon>Nematoda</taxon>
        <taxon>Chromadorea</taxon>
        <taxon>Rhabditida</taxon>
        <taxon>Rhabditina</taxon>
        <taxon>Rhabditomorpha</taxon>
        <taxon>Strongyloidea</taxon>
        <taxon>Metastrongylidae</taxon>
        <taxon>Parelaphostrongylus</taxon>
    </lineage>
</organism>